<feature type="transmembrane region" description="Helical" evidence="2">
    <location>
        <begin position="156"/>
        <end position="176"/>
    </location>
</feature>
<gene>
    <name evidence="3" type="ORF">SACU0126_LOCUS6550</name>
</gene>
<feature type="transmembrane region" description="Helical" evidence="2">
    <location>
        <begin position="252"/>
        <end position="273"/>
    </location>
</feature>
<feature type="transmembrane region" description="Helical" evidence="2">
    <location>
        <begin position="182"/>
        <end position="207"/>
    </location>
</feature>
<sequence>MLDTALETAEWASSMLRRREPTGLLFIEKLRRQLGFLSPLALLQICCLYTTVLIKLGSSLWFFHCGCLALFTATMTIGLTSCLERPRFNFGMSAEYAMMTFGLIIASHTVLLNLHALFQPDQAAQSARLVDSFFSYLMINHGVFWAVSPCPSPTRISWLCVFLACSFSDALCHAYLLEANALIWILRGPVVLCMSAVFGRLGVMFVLARSAKLEGTMGDLRVALDTNFSSVKQLVDVENIARAWERGPLVSINSYSTMAAILVSCLHAASMVFFNEAVLMQVGILQTLIFIGPWFLRYFHTRLNSGFSRLAVFLCPVLYPLRALRDIGDIAAWLGSKSNVGWCNAEVSTTEGITLATSTNPVSCNHFTLLELSEPIMEWSIEPYLDFARGLVAATLPLPPMRRQTSVAGVALSAFTRELRRGLIVSGNIPAEVVMGAALRGVVTVLMAALVARFTVHTAMAGCWQRARIMAEFELTRKEQLRSLAAHELRKAIARNVVDGYSGAESGNLLHSSLVRRSSTSRPLTSTSFGISDLTSRSSSSFSTNSGRTFHRACSITRQDSDMSKSSRTQDEVRFDKPAEGAGRAEVMYRTWRLRPPSFQPPSKPGLWEVFLHEDVVKNAVIYMIPFVVLLLVTMIQEAPLVNQGNRSHANIG</sequence>
<reference evidence="3" key="1">
    <citation type="submission" date="2021-01" db="EMBL/GenBank/DDBJ databases">
        <authorList>
            <person name="Corre E."/>
            <person name="Pelletier E."/>
            <person name="Niang G."/>
            <person name="Scheremetjew M."/>
            <person name="Finn R."/>
            <person name="Kale V."/>
            <person name="Holt S."/>
            <person name="Cochrane G."/>
            <person name="Meng A."/>
            <person name="Brown T."/>
            <person name="Cohen L."/>
        </authorList>
    </citation>
    <scope>NUCLEOTIDE SEQUENCE</scope>
    <source>
        <strain evidence="3">SPMC142</strain>
    </source>
</reference>
<feature type="transmembrane region" description="Helical" evidence="2">
    <location>
        <begin position="34"/>
        <end position="54"/>
    </location>
</feature>
<evidence type="ECO:0000256" key="2">
    <source>
        <dbReference type="SAM" id="Phobius"/>
    </source>
</evidence>
<feature type="transmembrane region" description="Helical" evidence="2">
    <location>
        <begin position="279"/>
        <end position="299"/>
    </location>
</feature>
<name>A0A7S3RRX0_9SPIT</name>
<organism evidence="3">
    <name type="scientific">Strombidinopsis acuminata</name>
    <dbReference type="NCBI Taxonomy" id="141414"/>
    <lineage>
        <taxon>Eukaryota</taxon>
        <taxon>Sar</taxon>
        <taxon>Alveolata</taxon>
        <taxon>Ciliophora</taxon>
        <taxon>Intramacronucleata</taxon>
        <taxon>Spirotrichea</taxon>
        <taxon>Choreotrichia</taxon>
        <taxon>Choreotrichida</taxon>
        <taxon>Strombidinopsidae</taxon>
        <taxon>Strombidinopsis</taxon>
    </lineage>
</organism>
<keyword evidence="2" id="KW-0812">Transmembrane</keyword>
<accession>A0A7S3RRX0</accession>
<keyword evidence="2" id="KW-0472">Membrane</keyword>
<protein>
    <submittedName>
        <fullName evidence="3">Uncharacterized protein</fullName>
    </submittedName>
</protein>
<feature type="transmembrane region" description="Helical" evidence="2">
    <location>
        <begin position="129"/>
        <end position="147"/>
    </location>
</feature>
<feature type="transmembrane region" description="Helical" evidence="2">
    <location>
        <begin position="620"/>
        <end position="637"/>
    </location>
</feature>
<dbReference type="AlphaFoldDB" id="A0A7S3RRX0"/>
<feature type="region of interest" description="Disordered" evidence="1">
    <location>
        <begin position="553"/>
        <end position="579"/>
    </location>
</feature>
<feature type="transmembrane region" description="Helical" evidence="2">
    <location>
        <begin position="96"/>
        <end position="117"/>
    </location>
</feature>
<keyword evidence="2" id="KW-1133">Transmembrane helix</keyword>
<dbReference type="EMBL" id="HBIQ01019694">
    <property type="protein sequence ID" value="CAE0532877.1"/>
    <property type="molecule type" value="Transcribed_RNA"/>
</dbReference>
<evidence type="ECO:0000313" key="3">
    <source>
        <dbReference type="EMBL" id="CAE0532877.1"/>
    </source>
</evidence>
<evidence type="ECO:0000256" key="1">
    <source>
        <dbReference type="SAM" id="MobiDB-lite"/>
    </source>
</evidence>
<feature type="compositionally biased region" description="Basic and acidic residues" evidence="1">
    <location>
        <begin position="559"/>
        <end position="579"/>
    </location>
</feature>
<feature type="transmembrane region" description="Helical" evidence="2">
    <location>
        <begin position="60"/>
        <end position="84"/>
    </location>
</feature>
<proteinExistence type="predicted"/>